<feature type="transmembrane region" description="Helical" evidence="7">
    <location>
        <begin position="520"/>
        <end position="539"/>
    </location>
</feature>
<organism evidence="9 10">
    <name type="scientific">Eubacterium ramulus</name>
    <dbReference type="NCBI Taxonomy" id="39490"/>
    <lineage>
        <taxon>Bacteria</taxon>
        <taxon>Bacillati</taxon>
        <taxon>Bacillota</taxon>
        <taxon>Clostridia</taxon>
        <taxon>Eubacteriales</taxon>
        <taxon>Eubacteriaceae</taxon>
        <taxon>Eubacterium</taxon>
    </lineage>
</organism>
<comment type="subcellular location">
    <subcellularLocation>
        <location evidence="1">Cell membrane</location>
        <topology evidence="1">Multi-pass membrane protein</topology>
    </subcellularLocation>
</comment>
<feature type="transmembrane region" description="Helical" evidence="7">
    <location>
        <begin position="645"/>
        <end position="667"/>
    </location>
</feature>
<dbReference type="STRING" id="39490.ERS852448_02753"/>
<evidence type="ECO:0000313" key="10">
    <source>
        <dbReference type="Proteomes" id="UP000095492"/>
    </source>
</evidence>
<evidence type="ECO:0000256" key="6">
    <source>
        <dbReference type="ARBA" id="ARBA00023136"/>
    </source>
</evidence>
<evidence type="ECO:0000256" key="7">
    <source>
        <dbReference type="SAM" id="Phobius"/>
    </source>
</evidence>
<evidence type="ECO:0000259" key="8">
    <source>
        <dbReference type="PROSITE" id="PS50156"/>
    </source>
</evidence>
<dbReference type="GeneID" id="97392711"/>
<protein>
    <submittedName>
        <fullName evidence="9">Putative membrane protein ydgH</fullName>
    </submittedName>
</protein>
<keyword evidence="4 7" id="KW-0812">Transmembrane</keyword>
<evidence type="ECO:0000256" key="2">
    <source>
        <dbReference type="ARBA" id="ARBA00010157"/>
    </source>
</evidence>
<dbReference type="AlphaFoldDB" id="A0A173VBS4"/>
<comment type="similarity">
    <text evidence="2">Belongs to the resistance-nodulation-cell division (RND) (TC 2.A.6) family. MmpL subfamily.</text>
</comment>
<dbReference type="EMBL" id="CYYA01000026">
    <property type="protein sequence ID" value="CUN24573.1"/>
    <property type="molecule type" value="Genomic_DNA"/>
</dbReference>
<feature type="transmembrane region" description="Helical" evidence="7">
    <location>
        <begin position="301"/>
        <end position="327"/>
    </location>
</feature>
<dbReference type="InterPro" id="IPR000731">
    <property type="entry name" value="SSD"/>
</dbReference>
<feature type="domain" description="SSD" evidence="8">
    <location>
        <begin position="526"/>
        <end position="673"/>
    </location>
</feature>
<feature type="transmembrane region" description="Helical" evidence="7">
    <location>
        <begin position="572"/>
        <end position="593"/>
    </location>
</feature>
<dbReference type="SUPFAM" id="SSF82866">
    <property type="entry name" value="Multidrug efflux transporter AcrB transmembrane domain"/>
    <property type="match status" value="2"/>
</dbReference>
<dbReference type="Proteomes" id="UP000095492">
    <property type="component" value="Unassembled WGS sequence"/>
</dbReference>
<sequence length="704" mass="77178">MLKFGKGVVKSRIIIFIAAILLLIPSVLGYLHTRVNYDILSYLPENIETMKGQDILVDEFGTGAFSTFVVDGMSNKEISALKAKIEDVDHVKTVLWYDSVADISIPTDMLPEKMQKVFLSDEGTLMFIMYDTTMSADETMEAVEQIRAISNEQCFLSGMSAVVTDIRDLSDKEVPVYVLLAVILSLVVLSLTMDSFLIPIFFLLSIGMAIIYNLGTNVFMGEISYVTKALSAVLQLGVTMDYSIFLWHSYENQKKIFAEDHKNAMAHAIAQTVTSVVGSSVTTVAGFIALCFMSFTLGMDLGIVMAKGVVFGVIGCVTILPSMILIFDKPLEKTRHKAILPDIGKLSGFVTKRFPVFLLIFAVLLLPAVYGQKNAEVYYDLAGTLPEDLQSFMANQKLDEEFDMNSTHILLADSHMKAKDAQAMLDRIDKVDGVKTAIGIDSIVGPSVPKDMIPQSVREIIEDDKYQMILISSEYKTASDEVNTQIDEINKIVADYDENGMLIGEAPCTKDLITITDTDFKVVSAISIVAIFVIIAMVFRSLVLPIILVAVIEFAIFVNMSIPFYTHTSIPFIASIVIGTIQLGATVDYAILMTNNYKSARAAGMEKKDAVQHAVASSAQSIVVSALSFFASTFGVGMYSNIDMISSLCILMARGALISMVVVIFVLPAMYMVFDKVICATSAGFGVKKKEKKANEIFKSKTVS</sequence>
<dbReference type="Gene3D" id="1.20.1640.10">
    <property type="entry name" value="Multidrug efflux transporter AcrB transmembrane domain"/>
    <property type="match status" value="2"/>
</dbReference>
<evidence type="ECO:0000313" key="9">
    <source>
        <dbReference type="EMBL" id="CUN24573.1"/>
    </source>
</evidence>
<name>A0A173VBS4_EUBRA</name>
<dbReference type="GO" id="GO:0005886">
    <property type="term" value="C:plasma membrane"/>
    <property type="evidence" value="ECO:0007669"/>
    <property type="project" value="UniProtKB-SubCell"/>
</dbReference>
<feature type="transmembrane region" description="Helical" evidence="7">
    <location>
        <begin position="614"/>
        <end position="639"/>
    </location>
</feature>
<dbReference type="Pfam" id="PF03176">
    <property type="entry name" value="MMPL"/>
    <property type="match status" value="2"/>
</dbReference>
<evidence type="ECO:0000256" key="4">
    <source>
        <dbReference type="ARBA" id="ARBA00022692"/>
    </source>
</evidence>
<keyword evidence="3" id="KW-1003">Cell membrane</keyword>
<evidence type="ECO:0000256" key="3">
    <source>
        <dbReference type="ARBA" id="ARBA00022475"/>
    </source>
</evidence>
<evidence type="ECO:0000256" key="1">
    <source>
        <dbReference type="ARBA" id="ARBA00004651"/>
    </source>
</evidence>
<dbReference type="OrthoDB" id="9782006at2"/>
<gene>
    <name evidence="9" type="primary">ydgH</name>
    <name evidence="9" type="ORF">ERS852448_02753</name>
</gene>
<dbReference type="RefSeq" id="WP_055291033.1">
    <property type="nucleotide sequence ID" value="NZ_CP173382.1"/>
</dbReference>
<dbReference type="InterPro" id="IPR050545">
    <property type="entry name" value="Mycobact_MmpL"/>
</dbReference>
<evidence type="ECO:0000256" key="5">
    <source>
        <dbReference type="ARBA" id="ARBA00022989"/>
    </source>
</evidence>
<reference evidence="9 10" key="1">
    <citation type="submission" date="2015-09" db="EMBL/GenBank/DDBJ databases">
        <authorList>
            <consortium name="Pathogen Informatics"/>
        </authorList>
    </citation>
    <scope>NUCLEOTIDE SEQUENCE [LARGE SCALE GENOMIC DNA]</scope>
    <source>
        <strain evidence="9 10">2789STDY5608891</strain>
    </source>
</reference>
<accession>A0A173VBS4</accession>
<feature type="transmembrane region" description="Helical" evidence="7">
    <location>
        <begin position="174"/>
        <end position="191"/>
    </location>
</feature>
<keyword evidence="6 7" id="KW-0472">Membrane</keyword>
<feature type="transmembrane region" description="Helical" evidence="7">
    <location>
        <begin position="354"/>
        <end position="371"/>
    </location>
</feature>
<dbReference type="InterPro" id="IPR004869">
    <property type="entry name" value="MMPL_dom"/>
</dbReference>
<keyword evidence="5 7" id="KW-1133">Transmembrane helix</keyword>
<feature type="transmembrane region" description="Helical" evidence="7">
    <location>
        <begin position="196"/>
        <end position="214"/>
    </location>
</feature>
<dbReference type="PANTHER" id="PTHR33406">
    <property type="entry name" value="MEMBRANE PROTEIN MJ1562-RELATED"/>
    <property type="match status" value="1"/>
</dbReference>
<dbReference type="PANTHER" id="PTHR33406:SF6">
    <property type="entry name" value="MEMBRANE PROTEIN YDGH-RELATED"/>
    <property type="match status" value="1"/>
</dbReference>
<feature type="transmembrane region" description="Helical" evidence="7">
    <location>
        <begin position="546"/>
        <end position="566"/>
    </location>
</feature>
<proteinExistence type="inferred from homology"/>
<dbReference type="PROSITE" id="PS50156">
    <property type="entry name" value="SSD"/>
    <property type="match status" value="1"/>
</dbReference>
<feature type="transmembrane region" description="Helical" evidence="7">
    <location>
        <begin position="268"/>
        <end position="295"/>
    </location>
</feature>